<proteinExistence type="predicted"/>
<dbReference type="Proteomes" id="UP001062846">
    <property type="component" value="Chromosome 1"/>
</dbReference>
<accession>A0ACC0Q9Y5</accession>
<evidence type="ECO:0000313" key="2">
    <source>
        <dbReference type="Proteomes" id="UP001062846"/>
    </source>
</evidence>
<keyword evidence="2" id="KW-1185">Reference proteome</keyword>
<comment type="caution">
    <text evidence="1">The sequence shown here is derived from an EMBL/GenBank/DDBJ whole genome shotgun (WGS) entry which is preliminary data.</text>
</comment>
<sequence>MLLPVWPGLNFWFGLGIISSSSWVFSFLAMDFAKKTTGLVSALLISALVLSWSASNFALSKFYFSLRRNPETDRFFRAYEGAGKTIGYALLFFGNVGLYYFSEKSVACMLTFLSLAVYCLCALLCIQPYADFGALEFLLSASLNQALSLFGLRSSRLWLVIIACIVISGIRYCLEPVHPPEEATRDEIELESGQLPAKTHKEEPPPLGARLADDNPSTSGSFLDIPFRRRFHLPLKYSPMPPKYYAEERESRLIDNSIEPVGFVRLSEMIAALMLDRFSVTGANRTGSSTAVGALTVSDLLATVIGIKVDRTSNLIHLKLVQASLGASALGRLVTALEMMMHFGRHLFRCQCVGIWIC</sequence>
<gene>
    <name evidence="1" type="ORF">RHMOL_Rhmol01G0286100</name>
</gene>
<name>A0ACC0Q9Y5_RHOML</name>
<organism evidence="1 2">
    <name type="scientific">Rhododendron molle</name>
    <name type="common">Chinese azalea</name>
    <name type="synonym">Azalea mollis</name>
    <dbReference type="NCBI Taxonomy" id="49168"/>
    <lineage>
        <taxon>Eukaryota</taxon>
        <taxon>Viridiplantae</taxon>
        <taxon>Streptophyta</taxon>
        <taxon>Embryophyta</taxon>
        <taxon>Tracheophyta</taxon>
        <taxon>Spermatophyta</taxon>
        <taxon>Magnoliopsida</taxon>
        <taxon>eudicotyledons</taxon>
        <taxon>Gunneridae</taxon>
        <taxon>Pentapetalae</taxon>
        <taxon>asterids</taxon>
        <taxon>Ericales</taxon>
        <taxon>Ericaceae</taxon>
        <taxon>Ericoideae</taxon>
        <taxon>Rhodoreae</taxon>
        <taxon>Rhododendron</taxon>
    </lineage>
</organism>
<reference evidence="1" key="1">
    <citation type="submission" date="2022-02" db="EMBL/GenBank/DDBJ databases">
        <title>Plant Genome Project.</title>
        <authorList>
            <person name="Zhang R.-G."/>
        </authorList>
    </citation>
    <scope>NUCLEOTIDE SEQUENCE</scope>
    <source>
        <strain evidence="1">AT1</strain>
    </source>
</reference>
<evidence type="ECO:0000313" key="1">
    <source>
        <dbReference type="EMBL" id="KAI8573548.1"/>
    </source>
</evidence>
<dbReference type="EMBL" id="CM046388">
    <property type="protein sequence ID" value="KAI8573548.1"/>
    <property type="molecule type" value="Genomic_DNA"/>
</dbReference>
<protein>
    <submittedName>
        <fullName evidence="1">Uncharacterized protein</fullName>
    </submittedName>
</protein>